<feature type="compositionally biased region" description="Polar residues" evidence="2">
    <location>
        <begin position="183"/>
        <end position="201"/>
    </location>
</feature>
<reference evidence="4" key="1">
    <citation type="journal article" date="2010" name="Science">
        <title>Plasticity of animal genome architecture unmasked by rapid evolution of a pelagic tunicate.</title>
        <authorList>
            <person name="Denoeud F."/>
            <person name="Henriet S."/>
            <person name="Mungpakdee S."/>
            <person name="Aury J.M."/>
            <person name="Da Silva C."/>
            <person name="Brinkmann H."/>
            <person name="Mikhaleva J."/>
            <person name="Olsen L.C."/>
            <person name="Jubin C."/>
            <person name="Canestro C."/>
            <person name="Bouquet J.M."/>
            <person name="Danks G."/>
            <person name="Poulain J."/>
            <person name="Campsteijn C."/>
            <person name="Adamski M."/>
            <person name="Cross I."/>
            <person name="Yadetie F."/>
            <person name="Muffato M."/>
            <person name="Louis A."/>
            <person name="Butcher S."/>
            <person name="Tsagkogeorga G."/>
            <person name="Konrad A."/>
            <person name="Singh S."/>
            <person name="Jensen M.F."/>
            <person name="Cong E.H."/>
            <person name="Eikeseth-Otteraa H."/>
            <person name="Noel B."/>
            <person name="Anthouard V."/>
            <person name="Porcel B.M."/>
            <person name="Kachouri-Lafond R."/>
            <person name="Nishino A."/>
            <person name="Ugolini M."/>
            <person name="Chourrout P."/>
            <person name="Nishida H."/>
            <person name="Aasland R."/>
            <person name="Huzurbazar S."/>
            <person name="Westhof E."/>
            <person name="Delsuc F."/>
            <person name="Lehrach H."/>
            <person name="Reinhardt R."/>
            <person name="Weissenbach J."/>
            <person name="Roy S.W."/>
            <person name="Artiguenave F."/>
            <person name="Postlethwait J.H."/>
            <person name="Manak J.R."/>
            <person name="Thompson E.M."/>
            <person name="Jaillon O."/>
            <person name="Du Pasquier L."/>
            <person name="Boudinot P."/>
            <person name="Liberles D.A."/>
            <person name="Volff J.N."/>
            <person name="Philippe H."/>
            <person name="Lenhard B."/>
            <person name="Roest Crollius H."/>
            <person name="Wincker P."/>
            <person name="Chourrout D."/>
        </authorList>
    </citation>
    <scope>NUCLEOTIDE SEQUENCE [LARGE SCALE GENOMIC DNA]</scope>
</reference>
<evidence type="ECO:0000313" key="5">
    <source>
        <dbReference type="Proteomes" id="UP000001307"/>
    </source>
</evidence>
<accession>E4WU15</accession>
<keyword evidence="5" id="KW-1185">Reference proteome</keyword>
<evidence type="ECO:0000256" key="2">
    <source>
        <dbReference type="SAM" id="MobiDB-lite"/>
    </source>
</evidence>
<gene>
    <name evidence="4" type="ORF">GSOID_T00006309001</name>
</gene>
<keyword evidence="1" id="KW-0175">Coiled coil</keyword>
<dbReference type="AlphaFoldDB" id="E4WU15"/>
<evidence type="ECO:0000256" key="3">
    <source>
        <dbReference type="SAM" id="Phobius"/>
    </source>
</evidence>
<feature type="transmembrane region" description="Helical" evidence="3">
    <location>
        <begin position="26"/>
        <end position="46"/>
    </location>
</feature>
<keyword evidence="3" id="KW-0812">Transmembrane</keyword>
<protein>
    <submittedName>
        <fullName evidence="4">Uncharacterized protein</fullName>
    </submittedName>
</protein>
<proteinExistence type="predicted"/>
<feature type="region of interest" description="Disordered" evidence="2">
    <location>
        <begin position="166"/>
        <end position="206"/>
    </location>
</feature>
<feature type="coiled-coil region" evidence="1">
    <location>
        <begin position="71"/>
        <end position="98"/>
    </location>
</feature>
<feature type="compositionally biased region" description="Basic residues" evidence="2">
    <location>
        <begin position="171"/>
        <end position="182"/>
    </location>
</feature>
<name>E4WU15_OIKDI</name>
<keyword evidence="3" id="KW-0472">Membrane</keyword>
<evidence type="ECO:0000313" key="4">
    <source>
        <dbReference type="EMBL" id="CBY07220.1"/>
    </source>
</evidence>
<organism evidence="4">
    <name type="scientific">Oikopleura dioica</name>
    <name type="common">Tunicate</name>
    <dbReference type="NCBI Taxonomy" id="34765"/>
    <lineage>
        <taxon>Eukaryota</taxon>
        <taxon>Metazoa</taxon>
        <taxon>Chordata</taxon>
        <taxon>Tunicata</taxon>
        <taxon>Appendicularia</taxon>
        <taxon>Copelata</taxon>
        <taxon>Oikopleuridae</taxon>
        <taxon>Oikopleura</taxon>
    </lineage>
</organism>
<dbReference type="Proteomes" id="UP000001307">
    <property type="component" value="Unassembled WGS sequence"/>
</dbReference>
<sequence length="217" mass="24052">MSDSSIDVNGEIDLNLNVTGKGGGQIAAIVIGVLVAVICILLILYFSCRNGCKCCDNLICKGRCHHNKQKSKQKEADVDDLKRHIENLQRHIGRLEYQVQTSQPALEYPAGSSGFHQIQSPMSSAMFMNHNQQHLNQNWNQQGQMQPALSNRTSSPAAGSDKYLIQTQPKSKSKPKSKKKSTNHQNSRIVELPSSHSNSYPAPSVNIIMDPNRFVEV</sequence>
<keyword evidence="3" id="KW-1133">Transmembrane helix</keyword>
<dbReference type="OrthoDB" id="10394922at2759"/>
<dbReference type="InParanoid" id="E4WU15"/>
<dbReference type="EMBL" id="FN653016">
    <property type="protein sequence ID" value="CBY07220.1"/>
    <property type="molecule type" value="Genomic_DNA"/>
</dbReference>
<evidence type="ECO:0000256" key="1">
    <source>
        <dbReference type="SAM" id="Coils"/>
    </source>
</evidence>